<protein>
    <submittedName>
        <fullName evidence="4">Glycosyltransferase family 2 protein</fullName>
    </submittedName>
</protein>
<evidence type="ECO:0000313" key="4">
    <source>
        <dbReference type="EMBL" id="MBM6662819.1"/>
    </source>
</evidence>
<sequence>MGKSISTPSTSIIVTTYNRPDALRLSLESMLRQTVAPDEIIVADDGSTCDTRAVVEALAGKSGIPVLHVWQEDRGFRLSAIRNKAIARASGDYILQVDGDVLLGRHFVSDHLELAERGFFVCGSRVRLSPEVTRRVLSDEHFRPTLFNMPLSFAANSLRSRLLRHWMATRYGRRIDHLRGCNMAFWRDDLIRVNGFNEDLTQWGHEDGEIAFRLHFAGVGKKSLKMGGCVYHLYHPEASRSGEQRHLDELERVKQGRISRCDNGIDKYLKQ</sequence>
<evidence type="ECO:0000313" key="5">
    <source>
        <dbReference type="Proteomes" id="UP000764045"/>
    </source>
</evidence>
<dbReference type="PANTHER" id="PTHR43685">
    <property type="entry name" value="GLYCOSYLTRANSFERASE"/>
    <property type="match status" value="1"/>
</dbReference>
<dbReference type="EMBL" id="JACJJL010000030">
    <property type="protein sequence ID" value="MBM6662819.1"/>
    <property type="molecule type" value="Genomic_DNA"/>
</dbReference>
<dbReference type="Pfam" id="PF00535">
    <property type="entry name" value="Glycos_transf_2"/>
    <property type="match status" value="1"/>
</dbReference>
<dbReference type="SUPFAM" id="SSF53448">
    <property type="entry name" value="Nucleotide-diphospho-sugar transferases"/>
    <property type="match status" value="1"/>
</dbReference>
<dbReference type="GO" id="GO:0016740">
    <property type="term" value="F:transferase activity"/>
    <property type="evidence" value="ECO:0007669"/>
    <property type="project" value="UniProtKB-KW"/>
</dbReference>
<dbReference type="CDD" id="cd06420">
    <property type="entry name" value="GT2_Chondriotin_Pol_N"/>
    <property type="match status" value="1"/>
</dbReference>
<feature type="domain" description="Glycosyltransferase 2-like" evidence="2">
    <location>
        <begin position="11"/>
        <end position="150"/>
    </location>
</feature>
<dbReference type="PANTHER" id="PTHR43685:SF3">
    <property type="entry name" value="SLR2126 PROTEIN"/>
    <property type="match status" value="1"/>
</dbReference>
<evidence type="ECO:0000256" key="1">
    <source>
        <dbReference type="ARBA" id="ARBA00022679"/>
    </source>
</evidence>
<gene>
    <name evidence="4" type="ORF">H6B30_13885</name>
</gene>
<dbReference type="InterPro" id="IPR050834">
    <property type="entry name" value="Glycosyltransf_2"/>
</dbReference>
<dbReference type="InterPro" id="IPR001173">
    <property type="entry name" value="Glyco_trans_2-like"/>
</dbReference>
<dbReference type="RefSeq" id="WP_205111601.1">
    <property type="nucleotide sequence ID" value="NZ_JACJJL010000030.1"/>
</dbReference>
<dbReference type="Pfam" id="PF02709">
    <property type="entry name" value="Glyco_transf_7C"/>
    <property type="match status" value="1"/>
</dbReference>
<evidence type="ECO:0000259" key="3">
    <source>
        <dbReference type="Pfam" id="PF02709"/>
    </source>
</evidence>
<proteinExistence type="predicted"/>
<organism evidence="4 5">
    <name type="scientific">Marseilla massiliensis</name>
    <dbReference type="NCBI Taxonomy" id="1841864"/>
    <lineage>
        <taxon>Bacteria</taxon>
        <taxon>Pseudomonadati</taxon>
        <taxon>Bacteroidota</taxon>
        <taxon>Bacteroidia</taxon>
        <taxon>Bacteroidales</taxon>
        <taxon>Prevotellaceae</taxon>
        <taxon>Marseilla</taxon>
    </lineage>
</organism>
<feature type="domain" description="Galactosyltransferase C-terminal" evidence="3">
    <location>
        <begin position="169"/>
        <end position="235"/>
    </location>
</feature>
<comment type="caution">
    <text evidence="4">The sequence shown here is derived from an EMBL/GenBank/DDBJ whole genome shotgun (WGS) entry which is preliminary data.</text>
</comment>
<dbReference type="AlphaFoldDB" id="A0A938WR19"/>
<dbReference type="InterPro" id="IPR029044">
    <property type="entry name" value="Nucleotide-diphossugar_trans"/>
</dbReference>
<keyword evidence="5" id="KW-1185">Reference proteome</keyword>
<keyword evidence="1" id="KW-0808">Transferase</keyword>
<dbReference type="Gene3D" id="3.90.550.10">
    <property type="entry name" value="Spore Coat Polysaccharide Biosynthesis Protein SpsA, Chain A"/>
    <property type="match status" value="1"/>
</dbReference>
<dbReference type="Proteomes" id="UP000764045">
    <property type="component" value="Unassembled WGS sequence"/>
</dbReference>
<accession>A0A938WR19</accession>
<name>A0A938WR19_9BACT</name>
<dbReference type="InterPro" id="IPR027791">
    <property type="entry name" value="Galactosyl_T_C"/>
</dbReference>
<evidence type="ECO:0000259" key="2">
    <source>
        <dbReference type="Pfam" id="PF00535"/>
    </source>
</evidence>
<reference evidence="4 5" key="1">
    <citation type="journal article" date="2021" name="Sci. Rep.">
        <title>The distribution of antibiotic resistance genes in chicken gut microbiota commensals.</title>
        <authorList>
            <person name="Juricova H."/>
            <person name="Matiasovicova J."/>
            <person name="Kubasova T."/>
            <person name="Cejkova D."/>
            <person name="Rychlik I."/>
        </authorList>
    </citation>
    <scope>NUCLEOTIDE SEQUENCE [LARGE SCALE GENOMIC DNA]</scope>
    <source>
        <strain evidence="4 5">An819</strain>
    </source>
</reference>